<dbReference type="Gene3D" id="3.40.250.10">
    <property type="entry name" value="Rhodanese-like domain"/>
    <property type="match status" value="1"/>
</dbReference>
<dbReference type="CDD" id="cd00158">
    <property type="entry name" value="RHOD"/>
    <property type="match status" value="1"/>
</dbReference>
<organism evidence="3 4">
    <name type="scientific">Candidatus Methylocalor cossyra</name>
    <dbReference type="NCBI Taxonomy" id="3108543"/>
    <lineage>
        <taxon>Bacteria</taxon>
        <taxon>Pseudomonadati</taxon>
        <taxon>Pseudomonadota</taxon>
        <taxon>Gammaproteobacteria</taxon>
        <taxon>Methylococcales</taxon>
        <taxon>Methylococcaceae</taxon>
        <taxon>Candidatus Methylocalor</taxon>
    </lineage>
</organism>
<dbReference type="PANTHER" id="PTHR43031:SF18">
    <property type="entry name" value="RHODANESE-RELATED SULFURTRANSFERASES"/>
    <property type="match status" value="1"/>
</dbReference>
<evidence type="ECO:0000313" key="3">
    <source>
        <dbReference type="EMBL" id="CAL1239900.1"/>
    </source>
</evidence>
<dbReference type="PROSITE" id="PS50206">
    <property type="entry name" value="RHODANESE_3"/>
    <property type="match status" value="1"/>
</dbReference>
<keyword evidence="4" id="KW-1185">Reference proteome</keyword>
<feature type="transmembrane region" description="Helical" evidence="1">
    <location>
        <begin position="15"/>
        <end position="34"/>
    </location>
</feature>
<proteinExistence type="predicted"/>
<keyword evidence="1" id="KW-0812">Transmembrane</keyword>
<accession>A0ABM9NH46</accession>
<gene>
    <name evidence="3" type="ORF">MECH1_V1_1124</name>
</gene>
<evidence type="ECO:0000313" key="4">
    <source>
        <dbReference type="Proteomes" id="UP001497493"/>
    </source>
</evidence>
<dbReference type="Pfam" id="PF00581">
    <property type="entry name" value="Rhodanese"/>
    <property type="match status" value="1"/>
</dbReference>
<evidence type="ECO:0000259" key="2">
    <source>
        <dbReference type="PROSITE" id="PS50206"/>
    </source>
</evidence>
<dbReference type="Proteomes" id="UP001497493">
    <property type="component" value="Chromosome"/>
</dbReference>
<dbReference type="InterPro" id="IPR001763">
    <property type="entry name" value="Rhodanese-like_dom"/>
</dbReference>
<feature type="domain" description="Rhodanese" evidence="2">
    <location>
        <begin position="54"/>
        <end position="144"/>
    </location>
</feature>
<protein>
    <submittedName>
        <fullName evidence="3">Rhodanese-related sulfurtransferase</fullName>
    </submittedName>
</protein>
<dbReference type="PANTHER" id="PTHR43031">
    <property type="entry name" value="FAD-DEPENDENT OXIDOREDUCTASE"/>
    <property type="match status" value="1"/>
</dbReference>
<keyword evidence="1" id="KW-0472">Membrane</keyword>
<dbReference type="SMART" id="SM00450">
    <property type="entry name" value="RHOD"/>
    <property type="match status" value="1"/>
</dbReference>
<evidence type="ECO:0000256" key="1">
    <source>
        <dbReference type="SAM" id="Phobius"/>
    </source>
</evidence>
<keyword evidence="1" id="KW-1133">Transmembrane helix</keyword>
<dbReference type="InterPro" id="IPR036873">
    <property type="entry name" value="Rhodanese-like_dom_sf"/>
</dbReference>
<name>A0ABM9NH46_9GAMM</name>
<dbReference type="InterPro" id="IPR050229">
    <property type="entry name" value="GlpE_sulfurtransferase"/>
</dbReference>
<dbReference type="EMBL" id="OZ026884">
    <property type="protein sequence ID" value="CAL1239900.1"/>
    <property type="molecule type" value="Genomic_DNA"/>
</dbReference>
<sequence>MDVTLDRLVEFVSNHWIMSSGLLIVVVLLIQDFLESAFRKYQIASPIQAVTLMNGDDTLVVDVREPGEYADGHIEGARNIPLSKLEENIPALEAHKQRPLIVVCQSGTRSPQACRKLSAQGFAQVYELKGGMLAWEDQKLPISKKRKK</sequence>
<reference evidence="3 4" key="1">
    <citation type="submission" date="2024-04" db="EMBL/GenBank/DDBJ databases">
        <authorList>
            <person name="Cremers G."/>
        </authorList>
    </citation>
    <scope>NUCLEOTIDE SEQUENCE [LARGE SCALE GENOMIC DNA]</scope>
    <source>
        <strain evidence="3">MeCH1-AG</strain>
    </source>
</reference>
<dbReference type="SUPFAM" id="SSF52821">
    <property type="entry name" value="Rhodanese/Cell cycle control phosphatase"/>
    <property type="match status" value="1"/>
</dbReference>